<evidence type="ECO:0000313" key="6">
    <source>
        <dbReference type="Proteomes" id="UP000435112"/>
    </source>
</evidence>
<name>A0A6A3LM47_9STRA</name>
<dbReference type="EMBL" id="QXFU01000792">
    <property type="protein sequence ID" value="KAE9020462.1"/>
    <property type="molecule type" value="Genomic_DNA"/>
</dbReference>
<dbReference type="OrthoDB" id="126132at2759"/>
<dbReference type="Proteomes" id="UP000435112">
    <property type="component" value="Unassembled WGS sequence"/>
</dbReference>
<sequence>MVPGITSPLCTFIRTNPDDAKTISISIRRGSDGRSSSIVLPRDHHLAKHLERLVASDSRLLQQPTGQTMESSNVVNALSSVVKYFHASSHHEAPSEALSALFSSLRPPSELSGLQFRDRVRSLPDAQTQSPSVGEHSPIHRRSSNRKRSTKHCKVLGCGNISVSRGLCRGHGGGRRCHYVGCSKSAQSRSVFCWAHGGGHRCEVESCMRSRKSKRFCADHVSLENAVPDGMRTPNSVEHPKLNGAFGGRFLPSIQEVLRNTQQSTSLML</sequence>
<gene>
    <name evidence="3" type="ORF">PR002_g12519</name>
    <name evidence="4" type="ORF">PR003_g12975</name>
</gene>
<dbReference type="EMBL" id="QXFT01000802">
    <property type="protein sequence ID" value="KAE9335510.1"/>
    <property type="molecule type" value="Genomic_DNA"/>
</dbReference>
<evidence type="ECO:0000313" key="3">
    <source>
        <dbReference type="EMBL" id="KAE9020462.1"/>
    </source>
</evidence>
<evidence type="ECO:0000259" key="2">
    <source>
        <dbReference type="Pfam" id="PF24906"/>
    </source>
</evidence>
<evidence type="ECO:0000313" key="5">
    <source>
        <dbReference type="Proteomes" id="UP000434957"/>
    </source>
</evidence>
<organism evidence="3 6">
    <name type="scientific">Phytophthora rubi</name>
    <dbReference type="NCBI Taxonomy" id="129364"/>
    <lineage>
        <taxon>Eukaryota</taxon>
        <taxon>Sar</taxon>
        <taxon>Stramenopiles</taxon>
        <taxon>Oomycota</taxon>
        <taxon>Peronosporomycetes</taxon>
        <taxon>Peronosporales</taxon>
        <taxon>Peronosporaceae</taxon>
        <taxon>Phytophthora</taxon>
    </lineage>
</organism>
<dbReference type="PANTHER" id="PTHR31827:SF1">
    <property type="entry name" value="EMB|CAB89363.1"/>
    <property type="match status" value="1"/>
</dbReference>
<accession>A0A6A3LM47</accession>
<reference evidence="3 6" key="1">
    <citation type="submission" date="2018-09" db="EMBL/GenBank/DDBJ databases">
        <title>Genomic investigation of the strawberry pathogen Phytophthora fragariae indicates pathogenicity is determined by transcriptional variation in three key races.</title>
        <authorList>
            <person name="Adams T.M."/>
            <person name="Armitage A.D."/>
            <person name="Sobczyk M.K."/>
            <person name="Bates H.J."/>
            <person name="Dunwell J.M."/>
            <person name="Nellist C.F."/>
            <person name="Harrison R.J."/>
        </authorList>
    </citation>
    <scope>NUCLEOTIDE SEQUENCE [LARGE SCALE GENOMIC DNA]</scope>
    <source>
        <strain evidence="3 6">SCRP324</strain>
        <strain evidence="4 5">SCRP333</strain>
    </source>
</reference>
<feature type="region of interest" description="Disordered" evidence="1">
    <location>
        <begin position="123"/>
        <end position="148"/>
    </location>
</feature>
<dbReference type="AlphaFoldDB" id="A0A6A3LM47"/>
<dbReference type="Proteomes" id="UP000434957">
    <property type="component" value="Unassembled WGS sequence"/>
</dbReference>
<feature type="domain" description="WRKY19-like zinc finger" evidence="2">
    <location>
        <begin position="174"/>
        <end position="198"/>
    </location>
</feature>
<comment type="caution">
    <text evidence="3">The sequence shown here is derived from an EMBL/GenBank/DDBJ whole genome shotgun (WGS) entry which is preliminary data.</text>
</comment>
<protein>
    <recommendedName>
        <fullName evidence="2">WRKY19-like zinc finger domain-containing protein</fullName>
    </recommendedName>
</protein>
<proteinExistence type="predicted"/>
<feature type="compositionally biased region" description="Basic residues" evidence="1">
    <location>
        <begin position="139"/>
        <end position="148"/>
    </location>
</feature>
<keyword evidence="5" id="KW-1185">Reference proteome</keyword>
<dbReference type="PANTHER" id="PTHR31827">
    <property type="entry name" value="EMB|CAB89363.1"/>
    <property type="match status" value="1"/>
</dbReference>
<evidence type="ECO:0000256" key="1">
    <source>
        <dbReference type="SAM" id="MobiDB-lite"/>
    </source>
</evidence>
<dbReference type="InterPro" id="IPR056866">
    <property type="entry name" value="Znf_WRKY19"/>
</dbReference>
<dbReference type="Pfam" id="PF24906">
    <property type="entry name" value="Zf_WRKY19"/>
    <property type="match status" value="1"/>
</dbReference>
<evidence type="ECO:0000313" key="4">
    <source>
        <dbReference type="EMBL" id="KAE9335510.1"/>
    </source>
</evidence>